<name>E4YTJ3_OIKDI</name>
<accession>E4YTJ3</accession>
<reference evidence="3" key="1">
    <citation type="journal article" date="2010" name="Science">
        <title>Plasticity of animal genome architecture unmasked by rapid evolution of a pelagic tunicate.</title>
        <authorList>
            <person name="Denoeud F."/>
            <person name="Henriet S."/>
            <person name="Mungpakdee S."/>
            <person name="Aury J.M."/>
            <person name="Da Silva C."/>
            <person name="Brinkmann H."/>
            <person name="Mikhaleva J."/>
            <person name="Olsen L.C."/>
            <person name="Jubin C."/>
            <person name="Canestro C."/>
            <person name="Bouquet J.M."/>
            <person name="Danks G."/>
            <person name="Poulain J."/>
            <person name="Campsteijn C."/>
            <person name="Adamski M."/>
            <person name="Cross I."/>
            <person name="Yadetie F."/>
            <person name="Muffato M."/>
            <person name="Louis A."/>
            <person name="Butcher S."/>
            <person name="Tsagkogeorga G."/>
            <person name="Konrad A."/>
            <person name="Singh S."/>
            <person name="Jensen M.F."/>
            <person name="Cong E.H."/>
            <person name="Eikeseth-Otteraa H."/>
            <person name="Noel B."/>
            <person name="Anthouard V."/>
            <person name="Porcel B.M."/>
            <person name="Kachouri-Lafond R."/>
            <person name="Nishino A."/>
            <person name="Ugolini M."/>
            <person name="Chourrout P."/>
            <person name="Nishida H."/>
            <person name="Aasland R."/>
            <person name="Huzurbazar S."/>
            <person name="Westhof E."/>
            <person name="Delsuc F."/>
            <person name="Lehrach H."/>
            <person name="Reinhardt R."/>
            <person name="Weissenbach J."/>
            <person name="Roy S.W."/>
            <person name="Artiguenave F."/>
            <person name="Postlethwait J.H."/>
            <person name="Manak J.R."/>
            <person name="Thompson E.M."/>
            <person name="Jaillon O."/>
            <person name="Du Pasquier L."/>
            <person name="Boudinot P."/>
            <person name="Liberles D.A."/>
            <person name="Volff J.N."/>
            <person name="Philippe H."/>
            <person name="Lenhard B."/>
            <person name="Roest Crollius H."/>
            <person name="Wincker P."/>
            <person name="Chourrout D."/>
        </authorList>
    </citation>
    <scope>NUCLEOTIDE SEQUENCE [LARGE SCALE GENOMIC DNA]</scope>
</reference>
<dbReference type="PANTHER" id="PTHR10067">
    <property type="entry name" value="PHOSPHATIDYLSERINE DECARBOXYLASE"/>
    <property type="match status" value="1"/>
</dbReference>
<keyword evidence="2" id="KW-0456">Lyase</keyword>
<organism evidence="3">
    <name type="scientific">Oikopleura dioica</name>
    <name type="common">Tunicate</name>
    <dbReference type="NCBI Taxonomy" id="34765"/>
    <lineage>
        <taxon>Eukaryota</taxon>
        <taxon>Metazoa</taxon>
        <taxon>Chordata</taxon>
        <taxon>Tunicata</taxon>
        <taxon>Appendicularia</taxon>
        <taxon>Copelata</taxon>
        <taxon>Oikopleuridae</taxon>
        <taxon>Oikopleura</taxon>
    </lineage>
</organism>
<evidence type="ECO:0000256" key="2">
    <source>
        <dbReference type="ARBA" id="ARBA00023239"/>
    </source>
</evidence>
<dbReference type="PANTHER" id="PTHR10067:SF6">
    <property type="entry name" value="PHOSPHATIDYLSERINE DECARBOXYLASE PROENZYME, MITOCHONDRIAL"/>
    <property type="match status" value="1"/>
</dbReference>
<dbReference type="Pfam" id="PF02666">
    <property type="entry name" value="PS_Dcarbxylase"/>
    <property type="match status" value="1"/>
</dbReference>
<dbReference type="InterPro" id="IPR003817">
    <property type="entry name" value="PS_Dcarbxylase"/>
</dbReference>
<dbReference type="Proteomes" id="UP000011014">
    <property type="component" value="Unassembled WGS sequence"/>
</dbReference>
<evidence type="ECO:0000313" key="3">
    <source>
        <dbReference type="EMBL" id="CBY38782.1"/>
    </source>
</evidence>
<keyword evidence="1" id="KW-0210">Decarboxylase</keyword>
<dbReference type="GO" id="GO:0006646">
    <property type="term" value="P:phosphatidylethanolamine biosynthetic process"/>
    <property type="evidence" value="ECO:0007669"/>
    <property type="project" value="TreeGrafter"/>
</dbReference>
<sequence>MRTINCQRRHFPGELYSVNPSITSWFDNLFVLNERVCLLGEWMHGFFSYTAVGATMVGSIKVRADHN</sequence>
<dbReference type="AlphaFoldDB" id="E4YTJ3"/>
<dbReference type="EMBL" id="FN655325">
    <property type="protein sequence ID" value="CBY38782.1"/>
    <property type="molecule type" value="Genomic_DNA"/>
</dbReference>
<evidence type="ECO:0000256" key="1">
    <source>
        <dbReference type="ARBA" id="ARBA00022793"/>
    </source>
</evidence>
<dbReference type="GO" id="GO:0005739">
    <property type="term" value="C:mitochondrion"/>
    <property type="evidence" value="ECO:0007669"/>
    <property type="project" value="TreeGrafter"/>
</dbReference>
<protein>
    <submittedName>
        <fullName evidence="3">Uncharacterized protein</fullName>
    </submittedName>
</protein>
<proteinExistence type="predicted"/>
<gene>
    <name evidence="3" type="ORF">GSOID_T00019307001</name>
</gene>
<dbReference type="GO" id="GO:0004609">
    <property type="term" value="F:phosphatidylserine decarboxylase activity"/>
    <property type="evidence" value="ECO:0007669"/>
    <property type="project" value="InterPro"/>
</dbReference>